<keyword evidence="3" id="KW-0472">Membrane</keyword>
<organism evidence="5 6">
    <name type="scientific">Sphaeroforma arctica JP610</name>
    <dbReference type="NCBI Taxonomy" id="667725"/>
    <lineage>
        <taxon>Eukaryota</taxon>
        <taxon>Ichthyosporea</taxon>
        <taxon>Ichthyophonida</taxon>
        <taxon>Sphaeroforma</taxon>
    </lineage>
</organism>
<dbReference type="GO" id="GO:0005783">
    <property type="term" value="C:endoplasmic reticulum"/>
    <property type="evidence" value="ECO:0007669"/>
    <property type="project" value="TreeGrafter"/>
</dbReference>
<gene>
    <name evidence="5" type="ORF">SARC_05574</name>
</gene>
<dbReference type="Pfam" id="PF01553">
    <property type="entry name" value="Acyltransferase"/>
    <property type="match status" value="1"/>
</dbReference>
<reference evidence="5 6" key="1">
    <citation type="submission" date="2011-02" db="EMBL/GenBank/DDBJ databases">
        <title>The Genome Sequence of Sphaeroforma arctica JP610.</title>
        <authorList>
            <consortium name="The Broad Institute Genome Sequencing Platform"/>
            <person name="Russ C."/>
            <person name="Cuomo C."/>
            <person name="Young S.K."/>
            <person name="Zeng Q."/>
            <person name="Gargeya S."/>
            <person name="Alvarado L."/>
            <person name="Berlin A."/>
            <person name="Chapman S.B."/>
            <person name="Chen Z."/>
            <person name="Freedman E."/>
            <person name="Gellesch M."/>
            <person name="Goldberg J."/>
            <person name="Griggs A."/>
            <person name="Gujja S."/>
            <person name="Heilman E."/>
            <person name="Heiman D."/>
            <person name="Howarth C."/>
            <person name="Mehta T."/>
            <person name="Neiman D."/>
            <person name="Pearson M."/>
            <person name="Roberts A."/>
            <person name="Saif S."/>
            <person name="Shea T."/>
            <person name="Shenoy N."/>
            <person name="Sisk P."/>
            <person name="Stolte C."/>
            <person name="Sykes S."/>
            <person name="White J."/>
            <person name="Yandava C."/>
            <person name="Burger G."/>
            <person name="Gray M.W."/>
            <person name="Holland P.W.H."/>
            <person name="King N."/>
            <person name="Lang F.B.F."/>
            <person name="Roger A.J."/>
            <person name="Ruiz-Trillo I."/>
            <person name="Haas B."/>
            <person name="Nusbaum C."/>
            <person name="Birren B."/>
        </authorList>
    </citation>
    <scope>NUCLEOTIDE SEQUENCE [LARGE SCALE GENOMIC DNA]</scope>
    <source>
        <strain evidence="5 6">JP610</strain>
    </source>
</reference>
<evidence type="ECO:0000259" key="4">
    <source>
        <dbReference type="SMART" id="SM00563"/>
    </source>
</evidence>
<dbReference type="AlphaFoldDB" id="A0A0L0FZZ3"/>
<evidence type="ECO:0000313" key="5">
    <source>
        <dbReference type="EMBL" id="KNC82136.1"/>
    </source>
</evidence>
<name>A0A0L0FZZ3_9EUKA</name>
<dbReference type="InterPro" id="IPR002123">
    <property type="entry name" value="Plipid/glycerol_acylTrfase"/>
</dbReference>
<feature type="transmembrane region" description="Helical" evidence="3">
    <location>
        <begin position="44"/>
        <end position="70"/>
    </location>
</feature>
<keyword evidence="1" id="KW-0808">Transferase</keyword>
<dbReference type="EMBL" id="KQ241956">
    <property type="protein sequence ID" value="KNC82136.1"/>
    <property type="molecule type" value="Genomic_DNA"/>
</dbReference>
<dbReference type="eggNOG" id="ENOG502S71D">
    <property type="taxonomic scope" value="Eukaryota"/>
</dbReference>
<keyword evidence="3" id="KW-0812">Transmembrane</keyword>
<dbReference type="GO" id="GO:0006654">
    <property type="term" value="P:phosphatidic acid biosynthetic process"/>
    <property type="evidence" value="ECO:0007669"/>
    <property type="project" value="TreeGrafter"/>
</dbReference>
<feature type="domain" description="Phospholipid/glycerol acyltransferase" evidence="4">
    <location>
        <begin position="120"/>
        <end position="246"/>
    </location>
</feature>
<evidence type="ECO:0000256" key="3">
    <source>
        <dbReference type="SAM" id="Phobius"/>
    </source>
</evidence>
<keyword evidence="3" id="KW-1133">Transmembrane helix</keyword>
<dbReference type="PANTHER" id="PTHR10434:SF48">
    <property type="entry name" value="PUTATIVE-RELATED"/>
    <property type="match status" value="1"/>
</dbReference>
<protein>
    <recommendedName>
        <fullName evidence="4">Phospholipid/glycerol acyltransferase domain-containing protein</fullName>
    </recommendedName>
</protein>
<proteinExistence type="predicted"/>
<sequence>MKGRTRPSDDDNILAPGSLRSVLFSPIALMLSFLPKFIRETIYVIWFNICLVNSIFFLYTCCLIVQIYYFNDNEASVKARRHRCAQLCHYFFRYGIFFPCPWITVDHPKIDWSCCEEDKVATLINHTSYLDAILYSAVSPPNIIPLNKTLMKASIFKLPFMGKISTWVGHFPVHFTSEQGSSVDQTQQKPVMEAFETYVTEGGGLTFCPEGTVNAKPYEMLSWRTGGFRITERNNMKYVFFTHVGCDKVWGPKAKVGGYPANLKLSVSAYEDNSKESNDPVEKEKLFKAKVSHMQKMMQQEINALLSWVTHREFAALSTLANRQSLSSDPRLYLD</sequence>
<dbReference type="GeneID" id="25906078"/>
<dbReference type="GO" id="GO:0003841">
    <property type="term" value="F:1-acylglycerol-3-phosphate O-acyltransferase activity"/>
    <property type="evidence" value="ECO:0007669"/>
    <property type="project" value="TreeGrafter"/>
</dbReference>
<keyword evidence="6" id="KW-1185">Reference proteome</keyword>
<dbReference type="CDD" id="cd07989">
    <property type="entry name" value="LPLAT_AGPAT-like"/>
    <property type="match status" value="1"/>
</dbReference>
<accession>A0A0L0FZZ3</accession>
<dbReference type="PANTHER" id="PTHR10434">
    <property type="entry name" value="1-ACYL-SN-GLYCEROL-3-PHOSPHATE ACYLTRANSFERASE"/>
    <property type="match status" value="1"/>
</dbReference>
<dbReference type="SMART" id="SM00563">
    <property type="entry name" value="PlsC"/>
    <property type="match status" value="1"/>
</dbReference>
<dbReference type="OrthoDB" id="431951at2759"/>
<keyword evidence="2" id="KW-0012">Acyltransferase</keyword>
<evidence type="ECO:0000313" key="6">
    <source>
        <dbReference type="Proteomes" id="UP000054560"/>
    </source>
</evidence>
<dbReference type="SUPFAM" id="SSF69593">
    <property type="entry name" value="Glycerol-3-phosphate (1)-acyltransferase"/>
    <property type="match status" value="1"/>
</dbReference>
<evidence type="ECO:0000256" key="2">
    <source>
        <dbReference type="ARBA" id="ARBA00023315"/>
    </source>
</evidence>
<dbReference type="RefSeq" id="XP_014156038.1">
    <property type="nucleotide sequence ID" value="XM_014300563.1"/>
</dbReference>
<dbReference type="Proteomes" id="UP000054560">
    <property type="component" value="Unassembled WGS sequence"/>
</dbReference>
<feature type="transmembrane region" description="Helical" evidence="3">
    <location>
        <begin position="21"/>
        <end position="38"/>
    </location>
</feature>
<evidence type="ECO:0000256" key="1">
    <source>
        <dbReference type="ARBA" id="ARBA00022679"/>
    </source>
</evidence>